<evidence type="ECO:0000256" key="6">
    <source>
        <dbReference type="SAM" id="MobiDB-lite"/>
    </source>
</evidence>
<evidence type="ECO:0000313" key="9">
    <source>
        <dbReference type="Proteomes" id="UP001562425"/>
    </source>
</evidence>
<feature type="compositionally biased region" description="Low complexity" evidence="6">
    <location>
        <begin position="133"/>
        <end position="147"/>
    </location>
</feature>
<comment type="caution">
    <text evidence="8">The sequence shown here is derived from an EMBL/GenBank/DDBJ whole genome shotgun (WGS) entry which is preliminary data.</text>
</comment>
<dbReference type="SUPFAM" id="SSF57716">
    <property type="entry name" value="Glucocorticoid receptor-like (DNA-binding domain)"/>
    <property type="match status" value="1"/>
</dbReference>
<evidence type="ECO:0000256" key="3">
    <source>
        <dbReference type="ARBA" id="ARBA00022833"/>
    </source>
</evidence>
<feature type="region of interest" description="Disordered" evidence="6">
    <location>
        <begin position="249"/>
        <end position="278"/>
    </location>
</feature>
<evidence type="ECO:0000313" key="8">
    <source>
        <dbReference type="EMBL" id="KAL1403007.1"/>
    </source>
</evidence>
<feature type="compositionally biased region" description="Pro residues" evidence="6">
    <location>
        <begin position="265"/>
        <end position="275"/>
    </location>
</feature>
<keyword evidence="9" id="KW-1185">Reference proteome</keyword>
<feature type="region of interest" description="Disordered" evidence="6">
    <location>
        <begin position="83"/>
        <end position="155"/>
    </location>
</feature>
<feature type="compositionally biased region" description="Basic and acidic residues" evidence="6">
    <location>
        <begin position="573"/>
        <end position="582"/>
    </location>
</feature>
<name>A0ABD1DTS3_CULPP</name>
<evidence type="ECO:0000256" key="4">
    <source>
        <dbReference type="ARBA" id="ARBA00023125"/>
    </source>
</evidence>
<evidence type="ECO:0000256" key="1">
    <source>
        <dbReference type="ARBA" id="ARBA00022723"/>
    </source>
</evidence>
<protein>
    <recommendedName>
        <fullName evidence="7">THAP-type domain-containing protein</fullName>
    </recommendedName>
</protein>
<dbReference type="GO" id="GO:0008270">
    <property type="term" value="F:zinc ion binding"/>
    <property type="evidence" value="ECO:0007669"/>
    <property type="project" value="UniProtKB-KW"/>
</dbReference>
<reference evidence="8 9" key="1">
    <citation type="submission" date="2024-05" db="EMBL/GenBank/DDBJ databases">
        <title>Culex pipiens pipiens assembly and annotation.</title>
        <authorList>
            <person name="Alout H."/>
            <person name="Durand T."/>
        </authorList>
    </citation>
    <scope>NUCLEOTIDE SEQUENCE [LARGE SCALE GENOMIC DNA]</scope>
    <source>
        <strain evidence="8">HA-2024</strain>
        <tissue evidence="8">Whole body</tissue>
    </source>
</reference>
<keyword evidence="2 5" id="KW-0863">Zinc-finger</keyword>
<dbReference type="Pfam" id="PF05485">
    <property type="entry name" value="THAP"/>
    <property type="match status" value="1"/>
</dbReference>
<keyword evidence="4 5" id="KW-0238">DNA-binding</keyword>
<feature type="compositionally biased region" description="Low complexity" evidence="6">
    <location>
        <begin position="464"/>
        <end position="479"/>
    </location>
</feature>
<dbReference type="GO" id="GO:0003677">
    <property type="term" value="F:DNA binding"/>
    <property type="evidence" value="ECO:0007669"/>
    <property type="project" value="UniProtKB-UniRule"/>
</dbReference>
<keyword evidence="3" id="KW-0862">Zinc</keyword>
<evidence type="ECO:0000256" key="5">
    <source>
        <dbReference type="PROSITE-ProRule" id="PRU00309"/>
    </source>
</evidence>
<feature type="compositionally biased region" description="Acidic residues" evidence="6">
    <location>
        <begin position="644"/>
        <end position="670"/>
    </location>
</feature>
<dbReference type="SMART" id="SM00980">
    <property type="entry name" value="THAP"/>
    <property type="match status" value="1"/>
</dbReference>
<sequence length="692" mass="76072">MGKIVCAIEKCSRTRQSQNSGSPSQRISLFSFPKDDEVLDKWLEFINQHNVNKLTKETLDRKRLRLCHLHFQRKDISHKGNKDRILLRNSVPDRTAKVIKHKPKSAKIQPEPTSGKSSPAPTSLTPNKPPPVASTAPTPSTATASATDEASKPDSAPLYHSINGFVVDLRFASQLEMFRLPNGKLIQVRKQAKKAPAAATAVAEPEVAPPDGEKEQVVEIPKDKAPEVVPDVSKKQEEVPVLTAIPPTKKRSERVAKKGAAPPKMLVPPPPPPESAKPAVPVHYKTYKNRRSQGTVLRIPQVPELVVPPAIPIPMPEAPTPAPVRPPNPMPQTQAQKPRRPVVAPCLTALQSLIYKKHDEITPFDLFQKQFENQLISTAEIALHVVAKINNLINSNPFKTAETEQDLKYMYHHVGYILKYAIDRITGLTETCASDIKNMGFNEKADLGPVFGAAVQDPEPTPPQAETTTATETSAATPAEPEPKEADDEDCAIVEEQPDMIEIDSDDDEQDQTAEQPTPATVQPKVEPTPRPLRICSDTEDQHNASRSTSSSSSESEASAGDGEHQFIISEIDEPRGVIRQDSETTLKIANVIEQYYGAESEEEEEEEQEEAAEAGKQAEPMEVDEQDKAVEKQEGKESTGEATDTDEEETTELIEIIDGDDEPETDNDPEYSVLECGDGDYYLVTTDGDEV</sequence>
<feature type="compositionally biased region" description="Polar residues" evidence="6">
    <location>
        <begin position="111"/>
        <end position="126"/>
    </location>
</feature>
<accession>A0ABD1DTS3</accession>
<dbReference type="Proteomes" id="UP001562425">
    <property type="component" value="Unassembled WGS sequence"/>
</dbReference>
<keyword evidence="1" id="KW-0479">Metal-binding</keyword>
<feature type="region of interest" description="Disordered" evidence="6">
    <location>
        <begin position="505"/>
        <end position="582"/>
    </location>
</feature>
<feature type="compositionally biased region" description="Basic and acidic residues" evidence="6">
    <location>
        <begin position="627"/>
        <end position="640"/>
    </location>
</feature>
<proteinExistence type="predicted"/>
<feature type="domain" description="THAP-type" evidence="7">
    <location>
        <begin position="1"/>
        <end position="95"/>
    </location>
</feature>
<dbReference type="SMART" id="SM00692">
    <property type="entry name" value="DM3"/>
    <property type="match status" value="1"/>
</dbReference>
<dbReference type="AlphaFoldDB" id="A0ABD1DTS3"/>
<dbReference type="EMBL" id="JBEHCU010002217">
    <property type="protein sequence ID" value="KAL1403007.1"/>
    <property type="molecule type" value="Genomic_DNA"/>
</dbReference>
<evidence type="ECO:0000259" key="7">
    <source>
        <dbReference type="PROSITE" id="PS50950"/>
    </source>
</evidence>
<feature type="region of interest" description="Disordered" evidence="6">
    <location>
        <begin position="597"/>
        <end position="692"/>
    </location>
</feature>
<feature type="region of interest" description="Disordered" evidence="6">
    <location>
        <begin position="452"/>
        <end position="489"/>
    </location>
</feature>
<evidence type="ECO:0000256" key="2">
    <source>
        <dbReference type="ARBA" id="ARBA00022771"/>
    </source>
</evidence>
<dbReference type="InterPro" id="IPR006612">
    <property type="entry name" value="THAP_Znf"/>
</dbReference>
<gene>
    <name evidence="8" type="ORF">pipiens_005842</name>
</gene>
<organism evidence="8 9">
    <name type="scientific">Culex pipiens pipiens</name>
    <name type="common">Northern house mosquito</name>
    <dbReference type="NCBI Taxonomy" id="38569"/>
    <lineage>
        <taxon>Eukaryota</taxon>
        <taxon>Metazoa</taxon>
        <taxon>Ecdysozoa</taxon>
        <taxon>Arthropoda</taxon>
        <taxon>Hexapoda</taxon>
        <taxon>Insecta</taxon>
        <taxon>Pterygota</taxon>
        <taxon>Neoptera</taxon>
        <taxon>Endopterygota</taxon>
        <taxon>Diptera</taxon>
        <taxon>Nematocera</taxon>
        <taxon>Culicoidea</taxon>
        <taxon>Culicidae</taxon>
        <taxon>Culicinae</taxon>
        <taxon>Culicini</taxon>
        <taxon>Culex</taxon>
        <taxon>Culex</taxon>
    </lineage>
</organism>
<feature type="compositionally biased region" description="Low complexity" evidence="6">
    <location>
        <begin position="545"/>
        <end position="560"/>
    </location>
</feature>
<dbReference type="PROSITE" id="PS50950">
    <property type="entry name" value="ZF_THAP"/>
    <property type="match status" value="1"/>
</dbReference>
<feature type="compositionally biased region" description="Acidic residues" evidence="6">
    <location>
        <begin position="600"/>
        <end position="613"/>
    </location>
</feature>